<protein>
    <recommendedName>
        <fullName evidence="3">Alpha/beta hydrolase fold-3 domain-containing protein</fullName>
    </recommendedName>
</protein>
<dbReference type="Pfam" id="PF07859">
    <property type="entry name" value="Abhydrolase_3"/>
    <property type="match status" value="2"/>
</dbReference>
<name>A0AAD5X8F4_9FUNG</name>
<dbReference type="Proteomes" id="UP001212841">
    <property type="component" value="Unassembled WGS sequence"/>
</dbReference>
<dbReference type="InterPro" id="IPR029058">
    <property type="entry name" value="AB_hydrolase_fold"/>
</dbReference>
<dbReference type="InterPro" id="IPR013094">
    <property type="entry name" value="AB_hydrolase_3"/>
</dbReference>
<dbReference type="AlphaFoldDB" id="A0AAD5X8F4"/>
<gene>
    <name evidence="4" type="ORF">HK097_000128</name>
</gene>
<keyword evidence="2" id="KW-0812">Transmembrane</keyword>
<dbReference type="EMBL" id="JADGJD010000101">
    <property type="protein sequence ID" value="KAJ3054982.1"/>
    <property type="molecule type" value="Genomic_DNA"/>
</dbReference>
<feature type="domain" description="Alpha/beta hydrolase fold-3" evidence="3">
    <location>
        <begin position="439"/>
        <end position="518"/>
    </location>
</feature>
<dbReference type="GO" id="GO:0005829">
    <property type="term" value="C:cytosol"/>
    <property type="evidence" value="ECO:0007669"/>
    <property type="project" value="TreeGrafter"/>
</dbReference>
<organism evidence="4 5">
    <name type="scientific">Rhizophlyctis rosea</name>
    <dbReference type="NCBI Taxonomy" id="64517"/>
    <lineage>
        <taxon>Eukaryota</taxon>
        <taxon>Fungi</taxon>
        <taxon>Fungi incertae sedis</taxon>
        <taxon>Chytridiomycota</taxon>
        <taxon>Chytridiomycota incertae sedis</taxon>
        <taxon>Chytridiomycetes</taxon>
        <taxon>Rhizophlyctidales</taxon>
        <taxon>Rhizophlyctidaceae</taxon>
        <taxon>Rhizophlyctis</taxon>
    </lineage>
</organism>
<dbReference type="Gene3D" id="3.40.50.1820">
    <property type="entry name" value="alpha/beta hydrolase"/>
    <property type="match status" value="1"/>
</dbReference>
<evidence type="ECO:0000259" key="3">
    <source>
        <dbReference type="Pfam" id="PF07859"/>
    </source>
</evidence>
<keyword evidence="5" id="KW-1185">Reference proteome</keyword>
<dbReference type="GO" id="GO:0004806">
    <property type="term" value="F:triacylglycerol lipase activity"/>
    <property type="evidence" value="ECO:0007669"/>
    <property type="project" value="TreeGrafter"/>
</dbReference>
<proteinExistence type="predicted"/>
<evidence type="ECO:0000313" key="4">
    <source>
        <dbReference type="EMBL" id="KAJ3054982.1"/>
    </source>
</evidence>
<dbReference type="GO" id="GO:0019433">
    <property type="term" value="P:triglyceride catabolic process"/>
    <property type="evidence" value="ECO:0007669"/>
    <property type="project" value="TreeGrafter"/>
</dbReference>
<keyword evidence="2" id="KW-0472">Membrane</keyword>
<dbReference type="SUPFAM" id="SSF53474">
    <property type="entry name" value="alpha/beta-Hydrolases"/>
    <property type="match status" value="1"/>
</dbReference>
<sequence>MLDHVLGRPSAGFKRIQVLLFTLAAFSVIRRKDSSYPTPKLFKWIDKKLAAYSPWKIVFGVLSATYLINNLFLLLYLNAPEPLARMYTRNFYRATYVLTALDAGCLTAMGMRPRWLREILSFVFGVFYLFRPDAADTKVRKYRALASVEMMRTSWEGRILNPVVRLITFTERGFLPIRRDINIARPTPPSITSFPERELGPVRARLYFAGTEEEMRKSKELILQLPGGGFVTMNPKCHDDYVSNWARQTKKPIVALDYGKAPEYPYPFGLEECFDAYRSIVESNGSVIGLQGWEKDERGNDIIKDPIKIVMCGDSAGGNLAVGVVMRCLETHEKVIAPPAGLILIYPCLSFDIACWMPPDQLKLIRAESQRSLSITNFIEAKQRIKQLSPLAQPEAPRKINVLSGTADRSKSWYHNFRSQPPPAGPTIPSNLSMTSRMSYFTDRIIQPEMMRAMALLYLGSSPEPADLGSDYYLSPVIAPDELLARFPKTYFICGEKDPFVDDTVVLAGRLRDIKKKAHREWQRTMKRYPPPDSASSPASDSIIDGQPATSHRPRHLSIPHNPSVDIATAHQILNNHIFSRDPDAMVRVNILEGISHAFFNMAAILPEAKQATRLTSNWFLEMFADEDAGKNLGCCPDTAEELTDTMIQQISGKTDDTLLRSPSAYGPFYPIYGAPMHMPSPHILVDGVSPEQAFDFAPVGYGAEGDAELDVVKEKHLLERRRLELGSTLYHRDG</sequence>
<feature type="domain" description="Alpha/beta hydrolase fold-3" evidence="3">
    <location>
        <begin position="224"/>
        <end position="351"/>
    </location>
</feature>
<dbReference type="GO" id="GO:0004771">
    <property type="term" value="F:sterol ester esterase activity"/>
    <property type="evidence" value="ECO:0007669"/>
    <property type="project" value="TreeGrafter"/>
</dbReference>
<reference evidence="4" key="1">
    <citation type="submission" date="2020-05" db="EMBL/GenBank/DDBJ databases">
        <title>Phylogenomic resolution of chytrid fungi.</title>
        <authorList>
            <person name="Stajich J.E."/>
            <person name="Amses K."/>
            <person name="Simmons R."/>
            <person name="Seto K."/>
            <person name="Myers J."/>
            <person name="Bonds A."/>
            <person name="Quandt C.A."/>
            <person name="Barry K."/>
            <person name="Liu P."/>
            <person name="Grigoriev I."/>
            <person name="Longcore J.E."/>
            <person name="James T.Y."/>
        </authorList>
    </citation>
    <scope>NUCLEOTIDE SEQUENCE</scope>
    <source>
        <strain evidence="4">JEL0318</strain>
    </source>
</reference>
<evidence type="ECO:0000313" key="5">
    <source>
        <dbReference type="Proteomes" id="UP001212841"/>
    </source>
</evidence>
<feature type="transmembrane region" description="Helical" evidence="2">
    <location>
        <begin position="91"/>
        <end position="109"/>
    </location>
</feature>
<comment type="caution">
    <text evidence="4">The sequence shown here is derived from an EMBL/GenBank/DDBJ whole genome shotgun (WGS) entry which is preliminary data.</text>
</comment>
<evidence type="ECO:0000256" key="2">
    <source>
        <dbReference type="SAM" id="Phobius"/>
    </source>
</evidence>
<accession>A0AAD5X8F4</accession>
<dbReference type="PANTHER" id="PTHR23025">
    <property type="entry name" value="TRIACYLGLYCEROL LIPASE"/>
    <property type="match status" value="1"/>
</dbReference>
<dbReference type="PANTHER" id="PTHR23025:SF3">
    <property type="entry name" value="HORMONE-SENSITIVE LIPASE"/>
    <property type="match status" value="1"/>
</dbReference>
<feature type="transmembrane region" description="Helical" evidence="2">
    <location>
        <begin position="55"/>
        <end position="79"/>
    </location>
</feature>
<keyword evidence="2" id="KW-1133">Transmembrane helix</keyword>
<feature type="region of interest" description="Disordered" evidence="1">
    <location>
        <begin position="523"/>
        <end position="557"/>
    </location>
</feature>
<evidence type="ECO:0000256" key="1">
    <source>
        <dbReference type="SAM" id="MobiDB-lite"/>
    </source>
</evidence>